<reference evidence="3 4" key="1">
    <citation type="submission" date="2019-10" db="EMBL/GenBank/DDBJ databases">
        <authorList>
            <person name="Nie G."/>
            <person name="Ming H."/>
            <person name="Yi B."/>
        </authorList>
    </citation>
    <scope>NUCLEOTIDE SEQUENCE [LARGE SCALE GENOMIC DNA]</scope>
    <source>
        <strain evidence="3 4">CFH 90414</strain>
    </source>
</reference>
<dbReference type="Gene3D" id="3.40.50.1820">
    <property type="entry name" value="alpha/beta hydrolase"/>
    <property type="match status" value="1"/>
</dbReference>
<gene>
    <name evidence="3" type="ORF">GE115_03370</name>
</gene>
<dbReference type="AlphaFoldDB" id="A0A6I2F3E7"/>
<dbReference type="SUPFAM" id="SSF53474">
    <property type="entry name" value="alpha/beta-Hydrolases"/>
    <property type="match status" value="1"/>
</dbReference>
<comment type="caution">
    <text evidence="3">The sequence shown here is derived from an EMBL/GenBank/DDBJ whole genome shotgun (WGS) entry which is preliminary data.</text>
</comment>
<dbReference type="Pfam" id="PF20434">
    <property type="entry name" value="BD-FAE"/>
    <property type="match status" value="1"/>
</dbReference>
<keyword evidence="4" id="KW-1185">Reference proteome</keyword>
<dbReference type="GO" id="GO:0016787">
    <property type="term" value="F:hydrolase activity"/>
    <property type="evidence" value="ECO:0007669"/>
    <property type="project" value="UniProtKB-KW"/>
</dbReference>
<evidence type="ECO:0000313" key="3">
    <source>
        <dbReference type="EMBL" id="MRG58914.1"/>
    </source>
</evidence>
<evidence type="ECO:0000313" key="4">
    <source>
        <dbReference type="Proteomes" id="UP000431080"/>
    </source>
</evidence>
<dbReference type="PANTHER" id="PTHR48081:SF13">
    <property type="entry name" value="ALPHA_BETA HYDROLASE"/>
    <property type="match status" value="1"/>
</dbReference>
<proteinExistence type="predicted"/>
<accession>A0A6I2F3E7</accession>
<keyword evidence="1 3" id="KW-0378">Hydrolase</keyword>
<dbReference type="InterPro" id="IPR049492">
    <property type="entry name" value="BD-FAE-like_dom"/>
</dbReference>
<evidence type="ECO:0000259" key="2">
    <source>
        <dbReference type="Pfam" id="PF20434"/>
    </source>
</evidence>
<dbReference type="PANTHER" id="PTHR48081">
    <property type="entry name" value="AB HYDROLASE SUPERFAMILY PROTEIN C4A8.06C"/>
    <property type="match status" value="1"/>
</dbReference>
<protein>
    <submittedName>
        <fullName evidence="3">Alpha/beta hydrolase fold domain-containing protein</fullName>
    </submittedName>
</protein>
<dbReference type="EMBL" id="WJIF01000002">
    <property type="protein sequence ID" value="MRG58914.1"/>
    <property type="molecule type" value="Genomic_DNA"/>
</dbReference>
<sequence>MVDAVLGPVSVPAVVPGARGAAGARGEPATSAVAGGVRVLRDLVYAEPTGFRPLALDLHLPPTAATGAHRGDPAPLVLFVHGGGWRSGSRREFGPDVRDAFARIAAAGFAVASVDYRLSGEAVFPAQVDDVAAALAWLRVRADAFGIDGARVVAWGESAGATIASLVALRADASVRGVVHWYGPTNLIEHARLLGRTNDPDCAEARWLGATAGERPDLAAGASPALVLTAGAAARAGAPTGDAYGGVAVPPPFLVVNGTSDDAVPHAQAVEFADALAAAGGEVELVLVDGARHRFEGDVDREALFEHAVGFARRAVSAVRE</sequence>
<dbReference type="Proteomes" id="UP000431080">
    <property type="component" value="Unassembled WGS sequence"/>
</dbReference>
<dbReference type="InterPro" id="IPR029058">
    <property type="entry name" value="AB_hydrolase_fold"/>
</dbReference>
<dbReference type="InterPro" id="IPR050300">
    <property type="entry name" value="GDXG_lipolytic_enzyme"/>
</dbReference>
<feature type="domain" description="BD-FAE-like" evidence="2">
    <location>
        <begin position="69"/>
        <end position="226"/>
    </location>
</feature>
<organism evidence="3 4">
    <name type="scientific">Agromyces agglutinans</name>
    <dbReference type="NCBI Taxonomy" id="2662258"/>
    <lineage>
        <taxon>Bacteria</taxon>
        <taxon>Bacillati</taxon>
        <taxon>Actinomycetota</taxon>
        <taxon>Actinomycetes</taxon>
        <taxon>Micrococcales</taxon>
        <taxon>Microbacteriaceae</taxon>
        <taxon>Agromyces</taxon>
    </lineage>
</organism>
<name>A0A6I2F3E7_9MICO</name>
<evidence type="ECO:0000256" key="1">
    <source>
        <dbReference type="ARBA" id="ARBA00022801"/>
    </source>
</evidence>